<dbReference type="InterPro" id="IPR003753">
    <property type="entry name" value="Exonuc_VII_L"/>
</dbReference>
<reference evidence="10 11" key="1">
    <citation type="submission" date="2018-03" db="EMBL/GenBank/DDBJ databases">
        <title>Genomic Encyclopedia of Archaeal and Bacterial Type Strains, Phase II (KMG-II): from individual species to whole genera.</title>
        <authorList>
            <person name="Goeker M."/>
        </authorList>
    </citation>
    <scope>NUCLEOTIDE SEQUENCE [LARGE SCALE GENOMIC DNA]</scope>
    <source>
        <strain evidence="10 11">DSM 44946</strain>
    </source>
</reference>
<dbReference type="InterPro" id="IPR025824">
    <property type="entry name" value="OB-fold_nuc-bd_dom"/>
</dbReference>
<dbReference type="GO" id="GO:0008855">
    <property type="term" value="F:exodeoxyribonuclease VII activity"/>
    <property type="evidence" value="ECO:0007669"/>
    <property type="project" value="UniProtKB-UniRule"/>
</dbReference>
<comment type="subcellular location">
    <subcellularLocation>
        <location evidence="5 6">Cytoplasm</location>
    </subcellularLocation>
</comment>
<dbReference type="CDD" id="cd04489">
    <property type="entry name" value="ExoVII_LU_OBF"/>
    <property type="match status" value="1"/>
</dbReference>
<evidence type="ECO:0000313" key="10">
    <source>
        <dbReference type="EMBL" id="PRX39816.1"/>
    </source>
</evidence>
<evidence type="ECO:0000256" key="1">
    <source>
        <dbReference type="ARBA" id="ARBA00022490"/>
    </source>
</evidence>
<dbReference type="Pfam" id="PF13742">
    <property type="entry name" value="tRNA_anti_2"/>
    <property type="match status" value="1"/>
</dbReference>
<evidence type="ECO:0000256" key="5">
    <source>
        <dbReference type="HAMAP-Rule" id="MF_00378"/>
    </source>
</evidence>
<dbReference type="GO" id="GO:0003676">
    <property type="term" value="F:nucleic acid binding"/>
    <property type="evidence" value="ECO:0007669"/>
    <property type="project" value="InterPro"/>
</dbReference>
<dbReference type="EC" id="3.1.11.6" evidence="5"/>
<sequence>MLSERQALSVTELVRYLRTVLEEDEGLFSVWVRGEISNFHHHVRGHMYFTLKDENSRIRAVMFSGNNRRLRFMPRDGDQVLARGYVSVYERDGLLQLYVLEMQPDGVGELYVAFQRLKEKLEAEGLFAPELKKTLPFLPRRIGVITSPGGAAVQDIITTLRRRFPIARILIYPVPVQGEEAPRAIAETLELVNRRDEVDVLIVGRGGGSLEELWAFNEEVVARSISRSRIPVVSAVGHETDVTIADLVADVRAATPTAAAELVAPALRDLEERLALLADRLVRSLDKLLIRKRERLESLTNRPAFQHPRVRLKQQDQRLDQLVWDLEKSFRTCLDARRSELGHLVARLGARRPTERISSLRERLGRLERSCAAGMINLLHNRRALWENRVGKLDSLSPLKVMRRGYSLVYRYGEDRLIQSVSDVEPGDLIRVRLADGRIDCQVWGREALSDE</sequence>
<evidence type="ECO:0000259" key="9">
    <source>
        <dbReference type="Pfam" id="PF13742"/>
    </source>
</evidence>
<name>A0A2T0LCT8_9BACL</name>
<evidence type="ECO:0000259" key="8">
    <source>
        <dbReference type="Pfam" id="PF02601"/>
    </source>
</evidence>
<evidence type="ECO:0000256" key="7">
    <source>
        <dbReference type="SAM" id="Coils"/>
    </source>
</evidence>
<dbReference type="AlphaFoldDB" id="A0A2T0LCT8"/>
<evidence type="ECO:0000313" key="11">
    <source>
        <dbReference type="Proteomes" id="UP000237797"/>
    </source>
</evidence>
<feature type="domain" description="Exonuclease VII large subunit C-terminal" evidence="8">
    <location>
        <begin position="126"/>
        <end position="442"/>
    </location>
</feature>
<dbReference type="Proteomes" id="UP000237797">
    <property type="component" value="Unassembled WGS sequence"/>
</dbReference>
<keyword evidence="2 5" id="KW-0540">Nuclease</keyword>
<protein>
    <recommendedName>
        <fullName evidence="5">Exodeoxyribonuclease 7 large subunit</fullName>
        <ecNumber evidence="5">3.1.11.6</ecNumber>
    </recommendedName>
    <alternativeName>
        <fullName evidence="5">Exodeoxyribonuclease VII large subunit</fullName>
        <shortName evidence="5">Exonuclease VII large subunit</shortName>
    </alternativeName>
</protein>
<keyword evidence="1 5" id="KW-0963">Cytoplasm</keyword>
<dbReference type="RefSeq" id="WP_106345830.1">
    <property type="nucleotide sequence ID" value="NZ_PVNE01000020.1"/>
</dbReference>
<comment type="caution">
    <text evidence="10">The sequence shown here is derived from an EMBL/GenBank/DDBJ whole genome shotgun (WGS) entry which is preliminary data.</text>
</comment>
<evidence type="ECO:0000256" key="4">
    <source>
        <dbReference type="ARBA" id="ARBA00022839"/>
    </source>
</evidence>
<evidence type="ECO:0000256" key="2">
    <source>
        <dbReference type="ARBA" id="ARBA00022722"/>
    </source>
</evidence>
<dbReference type="PANTHER" id="PTHR30008:SF0">
    <property type="entry name" value="EXODEOXYRIBONUCLEASE 7 LARGE SUBUNIT"/>
    <property type="match status" value="1"/>
</dbReference>
<dbReference type="InterPro" id="IPR020579">
    <property type="entry name" value="Exonuc_VII_lsu_C"/>
</dbReference>
<comment type="subunit">
    <text evidence="5">Heterooligomer composed of large and small subunits.</text>
</comment>
<dbReference type="HAMAP" id="MF_00378">
    <property type="entry name" value="Exonuc_7_L"/>
    <property type="match status" value="1"/>
</dbReference>
<feature type="domain" description="OB-fold nucleic acid binding" evidence="9">
    <location>
        <begin position="8"/>
        <end position="103"/>
    </location>
</feature>
<evidence type="ECO:0000256" key="6">
    <source>
        <dbReference type="RuleBase" id="RU004355"/>
    </source>
</evidence>
<dbReference type="EMBL" id="PVNE01000020">
    <property type="protein sequence ID" value="PRX39816.1"/>
    <property type="molecule type" value="Genomic_DNA"/>
</dbReference>
<proteinExistence type="inferred from homology"/>
<gene>
    <name evidence="5" type="primary">xseA</name>
    <name evidence="10" type="ORF">CLV97_12060</name>
</gene>
<keyword evidence="3 5" id="KW-0378">Hydrolase</keyword>
<dbReference type="GO" id="GO:0005737">
    <property type="term" value="C:cytoplasm"/>
    <property type="evidence" value="ECO:0007669"/>
    <property type="project" value="UniProtKB-SubCell"/>
</dbReference>
<keyword evidence="4 5" id="KW-0269">Exonuclease</keyword>
<dbReference type="Pfam" id="PF02601">
    <property type="entry name" value="Exonuc_VII_L"/>
    <property type="match status" value="1"/>
</dbReference>
<dbReference type="OrthoDB" id="9802795at2"/>
<keyword evidence="11" id="KW-1185">Reference proteome</keyword>
<comment type="similarity">
    <text evidence="5 6">Belongs to the XseA family.</text>
</comment>
<accession>A0A2T0LCT8</accession>
<comment type="function">
    <text evidence="5">Bidirectionally degrades single-stranded DNA into large acid-insoluble oligonucleotides, which are then degraded further into small acid-soluble oligonucleotides.</text>
</comment>
<organism evidence="10 11">
    <name type="scientific">Planifilum fimeticola</name>
    <dbReference type="NCBI Taxonomy" id="201975"/>
    <lineage>
        <taxon>Bacteria</taxon>
        <taxon>Bacillati</taxon>
        <taxon>Bacillota</taxon>
        <taxon>Bacilli</taxon>
        <taxon>Bacillales</taxon>
        <taxon>Thermoactinomycetaceae</taxon>
        <taxon>Planifilum</taxon>
    </lineage>
</organism>
<dbReference type="GO" id="GO:0009318">
    <property type="term" value="C:exodeoxyribonuclease VII complex"/>
    <property type="evidence" value="ECO:0007669"/>
    <property type="project" value="UniProtKB-UniRule"/>
</dbReference>
<keyword evidence="7" id="KW-0175">Coiled coil</keyword>
<dbReference type="GO" id="GO:0006308">
    <property type="term" value="P:DNA catabolic process"/>
    <property type="evidence" value="ECO:0007669"/>
    <property type="project" value="UniProtKB-UniRule"/>
</dbReference>
<evidence type="ECO:0000256" key="3">
    <source>
        <dbReference type="ARBA" id="ARBA00022801"/>
    </source>
</evidence>
<dbReference type="PANTHER" id="PTHR30008">
    <property type="entry name" value="EXODEOXYRIBONUCLEASE 7 LARGE SUBUNIT"/>
    <property type="match status" value="1"/>
</dbReference>
<feature type="coiled-coil region" evidence="7">
    <location>
        <begin position="267"/>
        <end position="302"/>
    </location>
</feature>
<dbReference type="NCBIfam" id="TIGR00237">
    <property type="entry name" value="xseA"/>
    <property type="match status" value="1"/>
</dbReference>
<comment type="catalytic activity">
    <reaction evidence="5 6">
        <text>Exonucleolytic cleavage in either 5'- to 3'- or 3'- to 5'-direction to yield nucleoside 5'-phosphates.</text>
        <dbReference type="EC" id="3.1.11.6"/>
    </reaction>
</comment>